<dbReference type="Pfam" id="PF01381">
    <property type="entry name" value="HTH_3"/>
    <property type="match status" value="1"/>
</dbReference>
<dbReference type="SUPFAM" id="SSF47413">
    <property type="entry name" value="lambda repressor-like DNA-binding domains"/>
    <property type="match status" value="1"/>
</dbReference>
<dbReference type="InterPro" id="IPR011856">
    <property type="entry name" value="tRNA_endonuc-like_dom_sf"/>
</dbReference>
<dbReference type="InterPro" id="IPR014883">
    <property type="entry name" value="VRR_NUC"/>
</dbReference>
<dbReference type="Proteomes" id="UP000638560">
    <property type="component" value="Unassembled WGS sequence"/>
</dbReference>
<evidence type="ECO:0000259" key="5">
    <source>
        <dbReference type="PROSITE" id="PS50943"/>
    </source>
</evidence>
<dbReference type="RefSeq" id="WP_196206814.1">
    <property type="nucleotide sequence ID" value="NZ_JADPUN010000422.1"/>
</dbReference>
<keyword evidence="2" id="KW-0540">Nuclease</keyword>
<comment type="cofactor">
    <cofactor evidence="1">
        <name>Mg(2+)</name>
        <dbReference type="ChEBI" id="CHEBI:18420"/>
    </cofactor>
</comment>
<dbReference type="PANTHER" id="PTHR46797">
    <property type="entry name" value="HTH-TYPE TRANSCRIPTIONAL REGULATOR"/>
    <property type="match status" value="1"/>
</dbReference>
<dbReference type="EMBL" id="JADPUN010000422">
    <property type="protein sequence ID" value="MBF9135361.1"/>
    <property type="molecule type" value="Genomic_DNA"/>
</dbReference>
<evidence type="ECO:0000256" key="4">
    <source>
        <dbReference type="ARBA" id="ARBA00023125"/>
    </source>
</evidence>
<dbReference type="Gene3D" id="3.40.1350.10">
    <property type="match status" value="1"/>
</dbReference>
<keyword evidence="4" id="KW-0238">DNA-binding</keyword>
<gene>
    <name evidence="6" type="ORF">I0C86_41660</name>
</gene>
<dbReference type="PANTHER" id="PTHR46797:SF1">
    <property type="entry name" value="METHYLPHOSPHONATE SYNTHASE"/>
    <property type="match status" value="1"/>
</dbReference>
<organism evidence="6 7">
    <name type="scientific">Plantactinospora alkalitolerans</name>
    <dbReference type="NCBI Taxonomy" id="2789879"/>
    <lineage>
        <taxon>Bacteria</taxon>
        <taxon>Bacillati</taxon>
        <taxon>Actinomycetota</taxon>
        <taxon>Actinomycetes</taxon>
        <taxon>Micromonosporales</taxon>
        <taxon>Micromonosporaceae</taxon>
        <taxon>Plantactinospora</taxon>
    </lineage>
</organism>
<evidence type="ECO:0000256" key="2">
    <source>
        <dbReference type="ARBA" id="ARBA00022722"/>
    </source>
</evidence>
<proteinExistence type="predicted"/>
<feature type="domain" description="HTH cro/C1-type" evidence="5">
    <location>
        <begin position="116"/>
        <end position="169"/>
    </location>
</feature>
<protein>
    <submittedName>
        <fullName evidence="6">Helix-turn-helix domain-containing protein</fullName>
    </submittedName>
</protein>
<evidence type="ECO:0000313" key="6">
    <source>
        <dbReference type="EMBL" id="MBF9135361.1"/>
    </source>
</evidence>
<keyword evidence="7" id="KW-1185">Reference proteome</keyword>
<accession>A0ABS0HAN3</accession>
<dbReference type="SMART" id="SM00990">
    <property type="entry name" value="VRR_NUC"/>
    <property type="match status" value="1"/>
</dbReference>
<dbReference type="InterPro" id="IPR001387">
    <property type="entry name" value="Cro/C1-type_HTH"/>
</dbReference>
<evidence type="ECO:0000256" key="1">
    <source>
        <dbReference type="ARBA" id="ARBA00001946"/>
    </source>
</evidence>
<dbReference type="InterPro" id="IPR050807">
    <property type="entry name" value="TransReg_Diox_bact_type"/>
</dbReference>
<dbReference type="SMART" id="SM00530">
    <property type="entry name" value="HTH_XRE"/>
    <property type="match status" value="1"/>
</dbReference>
<dbReference type="InterPro" id="IPR010982">
    <property type="entry name" value="Lambda_DNA-bd_dom_sf"/>
</dbReference>
<dbReference type="CDD" id="cd00093">
    <property type="entry name" value="HTH_XRE"/>
    <property type="match status" value="1"/>
</dbReference>
<comment type="caution">
    <text evidence="6">The sequence shown here is derived from an EMBL/GenBank/DDBJ whole genome shotgun (WGS) entry which is preliminary data.</text>
</comment>
<evidence type="ECO:0000313" key="7">
    <source>
        <dbReference type="Proteomes" id="UP000638560"/>
    </source>
</evidence>
<dbReference type="PROSITE" id="PS50943">
    <property type="entry name" value="HTH_CROC1"/>
    <property type="match status" value="1"/>
</dbReference>
<keyword evidence="3" id="KW-0378">Hydrolase</keyword>
<dbReference type="Gene3D" id="1.10.260.40">
    <property type="entry name" value="lambda repressor-like DNA-binding domains"/>
    <property type="match status" value="1"/>
</dbReference>
<reference evidence="6 7" key="1">
    <citation type="submission" date="2020-11" db="EMBL/GenBank/DDBJ databases">
        <title>A novel isolate from a Black sea contaminated sediment with potential to produce alkanes: Plantactinospora alkalitolerans sp. nov.</title>
        <authorList>
            <person name="Carro L."/>
            <person name="Veyisoglu A."/>
            <person name="Guven K."/>
            <person name="Schumann P."/>
            <person name="Klenk H.-P."/>
            <person name="Sahin N."/>
        </authorList>
    </citation>
    <scope>NUCLEOTIDE SEQUENCE [LARGE SCALE GENOMIC DNA]</scope>
    <source>
        <strain evidence="6 7">S1510</strain>
    </source>
</reference>
<evidence type="ECO:0000256" key="3">
    <source>
        <dbReference type="ARBA" id="ARBA00022801"/>
    </source>
</evidence>
<name>A0ABS0HAN3_9ACTN</name>
<sequence length="170" mass="19166">MTERPELQDAVVARCKARALLCYHTYDSRRSQKGFFDIVAMGPGGIVLWELKREGEKPTKAQQEWLDAAGRLGLTVAVIRPSDLFSGYVDREIARLAAPQRRRTVTERLRALQAVLRTAREAHGWTQDEFAKRVGTSQSHLSDIERGVTFPQVDTLLRIAEELGIHDLAI</sequence>